<evidence type="ECO:0000256" key="6">
    <source>
        <dbReference type="ARBA" id="ARBA00023136"/>
    </source>
</evidence>
<evidence type="ECO:0000313" key="14">
    <source>
        <dbReference type="Proteomes" id="UP000472277"/>
    </source>
</evidence>
<dbReference type="PROSITE" id="PS50262">
    <property type="entry name" value="G_PROTEIN_RECEP_F1_2"/>
    <property type="match status" value="1"/>
</dbReference>
<dbReference type="PANTHER" id="PTHR45695:SF23">
    <property type="entry name" value="GALANIN-LIKE G-PROTEIN COUPLED RECEPTOR NPR-9"/>
    <property type="match status" value="1"/>
</dbReference>
<keyword evidence="2" id="KW-1003">Cell membrane</keyword>
<dbReference type="SMART" id="SM01381">
    <property type="entry name" value="7TM_GPCR_Srsx"/>
    <property type="match status" value="1"/>
</dbReference>
<dbReference type="GO" id="GO:0005886">
    <property type="term" value="C:plasma membrane"/>
    <property type="evidence" value="ECO:0007669"/>
    <property type="project" value="UniProtKB-SubCell"/>
</dbReference>
<dbReference type="SUPFAM" id="SSF81321">
    <property type="entry name" value="Family A G protein-coupled receptor-like"/>
    <property type="match status" value="1"/>
</dbReference>
<dbReference type="AlphaFoldDB" id="A0A673Y5Q8"/>
<feature type="transmembrane region" description="Helical" evidence="11">
    <location>
        <begin position="211"/>
        <end position="234"/>
    </location>
</feature>
<evidence type="ECO:0000256" key="1">
    <source>
        <dbReference type="ARBA" id="ARBA00004651"/>
    </source>
</evidence>
<keyword evidence="8" id="KW-0675">Receptor</keyword>
<dbReference type="PANTHER" id="PTHR45695">
    <property type="entry name" value="LEUCOKININ RECEPTOR-RELATED"/>
    <property type="match status" value="1"/>
</dbReference>
<evidence type="ECO:0000256" key="5">
    <source>
        <dbReference type="ARBA" id="ARBA00023040"/>
    </source>
</evidence>
<feature type="transmembrane region" description="Helical" evidence="11">
    <location>
        <begin position="162"/>
        <end position="183"/>
    </location>
</feature>
<dbReference type="Proteomes" id="UP000472277">
    <property type="component" value="Chromosome 27"/>
</dbReference>
<evidence type="ECO:0000256" key="8">
    <source>
        <dbReference type="ARBA" id="ARBA00023170"/>
    </source>
</evidence>
<keyword evidence="14" id="KW-1185">Reference proteome</keyword>
<evidence type="ECO:0000256" key="3">
    <source>
        <dbReference type="ARBA" id="ARBA00022692"/>
    </source>
</evidence>
<keyword evidence="9" id="KW-0325">Glycoprotein</keyword>
<dbReference type="PRINTS" id="PR00237">
    <property type="entry name" value="GPCRRHODOPSN"/>
</dbReference>
<dbReference type="Pfam" id="PF00001">
    <property type="entry name" value="7tm_1"/>
    <property type="match status" value="1"/>
</dbReference>
<evidence type="ECO:0000256" key="7">
    <source>
        <dbReference type="ARBA" id="ARBA00023157"/>
    </source>
</evidence>
<gene>
    <name evidence="13" type="primary">LOC115165070</name>
</gene>
<accession>A0A673Y5Q8</accession>
<dbReference type="InterPro" id="IPR017452">
    <property type="entry name" value="GPCR_Rhodpsn_7TM"/>
</dbReference>
<dbReference type="InterPro" id="IPR000276">
    <property type="entry name" value="GPCR_Rhodpsn"/>
</dbReference>
<organism evidence="13 14">
    <name type="scientific">Salmo trutta</name>
    <name type="common">Brown trout</name>
    <dbReference type="NCBI Taxonomy" id="8032"/>
    <lineage>
        <taxon>Eukaryota</taxon>
        <taxon>Metazoa</taxon>
        <taxon>Chordata</taxon>
        <taxon>Craniata</taxon>
        <taxon>Vertebrata</taxon>
        <taxon>Euteleostomi</taxon>
        <taxon>Actinopterygii</taxon>
        <taxon>Neopterygii</taxon>
        <taxon>Teleostei</taxon>
        <taxon>Protacanthopterygii</taxon>
        <taxon>Salmoniformes</taxon>
        <taxon>Salmonidae</taxon>
        <taxon>Salmoninae</taxon>
        <taxon>Salmo</taxon>
    </lineage>
</organism>
<proteinExistence type="predicted"/>
<keyword evidence="10" id="KW-0807">Transducer</keyword>
<keyword evidence="5" id="KW-0297">G-protein coupled receptor</keyword>
<dbReference type="GO" id="GO:0008528">
    <property type="term" value="F:G protein-coupled peptide receptor activity"/>
    <property type="evidence" value="ECO:0007669"/>
    <property type="project" value="UniProtKB-ARBA"/>
</dbReference>
<evidence type="ECO:0000256" key="11">
    <source>
        <dbReference type="SAM" id="Phobius"/>
    </source>
</evidence>
<dbReference type="InterPro" id="IPR008103">
    <property type="entry name" value="KiSS_1_rcpt"/>
</dbReference>
<evidence type="ECO:0000313" key="13">
    <source>
        <dbReference type="Ensembl" id="ENSSTUP00000029787.1"/>
    </source>
</evidence>
<evidence type="ECO:0000256" key="2">
    <source>
        <dbReference type="ARBA" id="ARBA00022475"/>
    </source>
</evidence>
<feature type="domain" description="G-protein coupled receptors family 1 profile" evidence="12">
    <location>
        <begin position="63"/>
        <end position="325"/>
    </location>
</feature>
<feature type="transmembrane region" description="Helical" evidence="11">
    <location>
        <begin position="306"/>
        <end position="328"/>
    </location>
</feature>
<evidence type="ECO:0000259" key="12">
    <source>
        <dbReference type="PROSITE" id="PS50262"/>
    </source>
</evidence>
<reference evidence="13" key="2">
    <citation type="submission" date="2025-09" db="UniProtKB">
        <authorList>
            <consortium name="Ensembl"/>
        </authorList>
    </citation>
    <scope>IDENTIFICATION</scope>
</reference>
<evidence type="ECO:0000256" key="4">
    <source>
        <dbReference type="ARBA" id="ARBA00022989"/>
    </source>
</evidence>
<evidence type="ECO:0000256" key="10">
    <source>
        <dbReference type="ARBA" id="ARBA00023224"/>
    </source>
</evidence>
<dbReference type="Ensembl" id="ENSSTUT00000031166.1">
    <property type="protein sequence ID" value="ENSSTUP00000029787.1"/>
    <property type="gene ID" value="ENSSTUG00000011956.1"/>
</dbReference>
<dbReference type="GeneTree" id="ENSGT01150000286969"/>
<dbReference type="Gene3D" id="1.20.1070.10">
    <property type="entry name" value="Rhodopsin 7-helix transmembrane proteins"/>
    <property type="match status" value="1"/>
</dbReference>
<keyword evidence="4 11" id="KW-1133">Transmembrane helix</keyword>
<keyword evidence="3 11" id="KW-0812">Transmembrane</keyword>
<evidence type="ECO:0000256" key="9">
    <source>
        <dbReference type="ARBA" id="ARBA00023180"/>
    </source>
</evidence>
<keyword evidence="7" id="KW-1015">Disulfide bond</keyword>
<sequence>MTDSPVETGPSSLLPLAETDLSGLLCNRSASLEDQDVQGPPVLVDAWLVPTLFSLIMLVGLVGNSLVIHVITRHQQMRTVTNFYIGDLCTCISVFQVTCVPVSLCSRWPVYLYNSVFQVTCISVFQVTAQATCITLSAMSVDRCYVTVYPLQSLRHRTPRMAGTVSVSIWIGSLLLSVPIALYQRLEEGCWFGPQTYCSEVFPSARLQRAFILYSFLAVYLFPLITICFCYAFMIKRMGQPSVQPTDNNYQVVTAQAERGATVRSRVSRMVIVMVVLFTVCWGPIQICILLQAFGPHLRSYALYKVKIWAHCMSYSNSSVNPLVYAFMGNNFRKAFKNTFPSVFSPQGRGRGRVGEAGREGGETECQAPNVDTEMHFLSSGT</sequence>
<comment type="subcellular location">
    <subcellularLocation>
        <location evidence="1">Cell membrane</location>
        <topology evidence="1">Multi-pass membrane protein</topology>
    </subcellularLocation>
</comment>
<feature type="transmembrane region" description="Helical" evidence="11">
    <location>
        <begin position="271"/>
        <end position="294"/>
    </location>
</feature>
<reference evidence="13" key="1">
    <citation type="submission" date="2025-08" db="UniProtKB">
        <authorList>
            <consortium name="Ensembl"/>
        </authorList>
    </citation>
    <scope>IDENTIFICATION</scope>
</reference>
<name>A0A673Y5Q8_SALTR</name>
<protein>
    <submittedName>
        <fullName evidence="13">G-protein coupled receptor 54-like</fullName>
    </submittedName>
</protein>
<dbReference type="PRINTS" id="PR01728">
    <property type="entry name" value="KISS1RECEPTR"/>
</dbReference>
<dbReference type="FunFam" id="1.20.1070.10:FF:000171">
    <property type="entry name" value="KISS1 receptor b"/>
    <property type="match status" value="1"/>
</dbReference>
<keyword evidence="6 11" id="KW-0472">Membrane</keyword>
<feature type="transmembrane region" description="Helical" evidence="11">
    <location>
        <begin position="47"/>
        <end position="71"/>
    </location>
</feature>